<sequence>MACQRNGSNSIPGWFPVRPDVSTPGYYRVASTASYLVVASPSRPRSRSSSRNKGGKKTMSSSRWVRPEVYPLFATTGVAVGICVMQLVRNITGNPEVRVTKENRAAGVLDNHDEGRRYSQHGVRRFWLSQRRDYMQAMDNVPTDTSSSRPTTNK</sequence>
<dbReference type="EMBL" id="CM000761">
    <property type="protein sequence ID" value="OQU88844.1"/>
    <property type="molecule type" value="Genomic_DNA"/>
</dbReference>
<dbReference type="STRING" id="4558.A0A1W0W373"/>
<keyword evidence="3" id="KW-1185">Reference proteome</keyword>
<gene>
    <name evidence="2" type="ORF">SORBI_3002G104801</name>
</gene>
<dbReference type="Gramene" id="OQU88844">
    <property type="protein sequence ID" value="OQU88844"/>
    <property type="gene ID" value="SORBI_3002G104801"/>
</dbReference>
<dbReference type="Proteomes" id="UP000000768">
    <property type="component" value="Chromosome 2"/>
</dbReference>
<reference evidence="3" key="2">
    <citation type="journal article" date="2018" name="Plant J.">
        <title>The Sorghum bicolor reference genome: improved assembly, gene annotations, a transcriptome atlas, and signatures of genome organization.</title>
        <authorList>
            <person name="McCormick R.F."/>
            <person name="Truong S.K."/>
            <person name="Sreedasyam A."/>
            <person name="Jenkins J."/>
            <person name="Shu S."/>
            <person name="Sims D."/>
            <person name="Kennedy M."/>
            <person name="Amirebrahimi M."/>
            <person name="Weers B.D."/>
            <person name="McKinley B."/>
            <person name="Mattison A."/>
            <person name="Morishige D.T."/>
            <person name="Grimwood J."/>
            <person name="Schmutz J."/>
            <person name="Mullet J.E."/>
        </authorList>
    </citation>
    <scope>NUCLEOTIDE SEQUENCE [LARGE SCALE GENOMIC DNA]</scope>
    <source>
        <strain evidence="3">cv. BTx623</strain>
    </source>
</reference>
<evidence type="ECO:0000313" key="3">
    <source>
        <dbReference type="Proteomes" id="UP000000768"/>
    </source>
</evidence>
<dbReference type="eggNOG" id="ENOG502R6NQ">
    <property type="taxonomic scope" value="Eukaryota"/>
</dbReference>
<feature type="compositionally biased region" description="Basic residues" evidence="1">
    <location>
        <begin position="44"/>
        <end position="56"/>
    </location>
</feature>
<dbReference type="AlphaFoldDB" id="A0A1W0W373"/>
<reference evidence="2 3" key="1">
    <citation type="journal article" date="2009" name="Nature">
        <title>The Sorghum bicolor genome and the diversification of grasses.</title>
        <authorList>
            <person name="Paterson A.H."/>
            <person name="Bowers J.E."/>
            <person name="Bruggmann R."/>
            <person name="Dubchak I."/>
            <person name="Grimwood J."/>
            <person name="Gundlach H."/>
            <person name="Haberer G."/>
            <person name="Hellsten U."/>
            <person name="Mitros T."/>
            <person name="Poliakov A."/>
            <person name="Schmutz J."/>
            <person name="Spannagl M."/>
            <person name="Tang H."/>
            <person name="Wang X."/>
            <person name="Wicker T."/>
            <person name="Bharti A.K."/>
            <person name="Chapman J."/>
            <person name="Feltus F.A."/>
            <person name="Gowik U."/>
            <person name="Grigoriev I.V."/>
            <person name="Lyons E."/>
            <person name="Maher C.A."/>
            <person name="Martis M."/>
            <person name="Narechania A."/>
            <person name="Otillar R.P."/>
            <person name="Penning B.W."/>
            <person name="Salamov A.A."/>
            <person name="Wang Y."/>
            <person name="Zhang L."/>
            <person name="Carpita N.C."/>
            <person name="Freeling M."/>
            <person name="Gingle A.R."/>
            <person name="Hash C.T."/>
            <person name="Keller B."/>
            <person name="Klein P."/>
            <person name="Kresovich S."/>
            <person name="McCann M.C."/>
            <person name="Ming R."/>
            <person name="Peterson D.G."/>
            <person name="Mehboob-ur-Rahman"/>
            <person name="Ware D."/>
            <person name="Westhoff P."/>
            <person name="Mayer K.F."/>
            <person name="Messing J."/>
            <person name="Rokhsar D.S."/>
        </authorList>
    </citation>
    <scope>NUCLEOTIDE SEQUENCE [LARGE SCALE GENOMIC DNA]</scope>
    <source>
        <strain evidence="3">cv. BTx623</strain>
    </source>
</reference>
<dbReference type="PANTHER" id="PTHR33417">
    <property type="entry name" value="G-BOX BINDING PROTEIN"/>
    <property type="match status" value="1"/>
</dbReference>
<accession>A0A1W0W373</accession>
<dbReference type="OMA" id="IPGWFPV"/>
<organism evidence="2 3">
    <name type="scientific">Sorghum bicolor</name>
    <name type="common">Sorghum</name>
    <name type="synonym">Sorghum vulgare</name>
    <dbReference type="NCBI Taxonomy" id="4558"/>
    <lineage>
        <taxon>Eukaryota</taxon>
        <taxon>Viridiplantae</taxon>
        <taxon>Streptophyta</taxon>
        <taxon>Embryophyta</taxon>
        <taxon>Tracheophyta</taxon>
        <taxon>Spermatophyta</taxon>
        <taxon>Magnoliopsida</taxon>
        <taxon>Liliopsida</taxon>
        <taxon>Poales</taxon>
        <taxon>Poaceae</taxon>
        <taxon>PACMAD clade</taxon>
        <taxon>Panicoideae</taxon>
        <taxon>Andropogonodae</taxon>
        <taxon>Andropogoneae</taxon>
        <taxon>Sorghinae</taxon>
        <taxon>Sorghum</taxon>
    </lineage>
</organism>
<dbReference type="InParanoid" id="A0A1W0W373"/>
<proteinExistence type="predicted"/>
<feature type="region of interest" description="Disordered" evidence="1">
    <location>
        <begin position="40"/>
        <end position="61"/>
    </location>
</feature>
<evidence type="ECO:0008006" key="4">
    <source>
        <dbReference type="Google" id="ProtNLM"/>
    </source>
</evidence>
<evidence type="ECO:0000313" key="2">
    <source>
        <dbReference type="EMBL" id="OQU88844.1"/>
    </source>
</evidence>
<dbReference type="InterPro" id="IPR010530">
    <property type="entry name" value="B12D"/>
</dbReference>
<evidence type="ECO:0000256" key="1">
    <source>
        <dbReference type="SAM" id="MobiDB-lite"/>
    </source>
</evidence>
<name>A0A1W0W373_SORBI</name>
<protein>
    <recommendedName>
        <fullName evidence="4">B12D protein</fullName>
    </recommendedName>
</protein>
<dbReference type="Pfam" id="PF06522">
    <property type="entry name" value="B12D"/>
    <property type="match status" value="1"/>
</dbReference>